<name>A0A4S3J8M0_9EURO</name>
<proteinExistence type="predicted"/>
<keyword evidence="3" id="KW-1185">Reference proteome</keyword>
<evidence type="ECO:0000256" key="1">
    <source>
        <dbReference type="SAM" id="MobiDB-lite"/>
    </source>
</evidence>
<sequence length="24" mass="2535">MSPSQSAGAYPGIEAIDTSSYDRM</sequence>
<protein>
    <submittedName>
        <fullName evidence="2">Uncharacterized protein</fullName>
    </submittedName>
</protein>
<dbReference type="AlphaFoldDB" id="A0A4S3J8M0"/>
<organism evidence="2 3">
    <name type="scientific">Aspergillus tanneri</name>
    <dbReference type="NCBI Taxonomy" id="1220188"/>
    <lineage>
        <taxon>Eukaryota</taxon>
        <taxon>Fungi</taxon>
        <taxon>Dikarya</taxon>
        <taxon>Ascomycota</taxon>
        <taxon>Pezizomycotina</taxon>
        <taxon>Eurotiomycetes</taxon>
        <taxon>Eurotiomycetidae</taxon>
        <taxon>Eurotiales</taxon>
        <taxon>Aspergillaceae</taxon>
        <taxon>Aspergillus</taxon>
        <taxon>Aspergillus subgen. Circumdati</taxon>
    </lineage>
</organism>
<dbReference type="Proteomes" id="UP000308092">
    <property type="component" value="Unassembled WGS sequence"/>
</dbReference>
<dbReference type="EMBL" id="SOSA01000425">
    <property type="protein sequence ID" value="THC91336.1"/>
    <property type="molecule type" value="Genomic_DNA"/>
</dbReference>
<accession>A0A4S3J8M0</accession>
<reference evidence="2 3" key="1">
    <citation type="submission" date="2019-03" db="EMBL/GenBank/DDBJ databases">
        <title>The genome sequence of a newly discovered highly antifungal drug resistant Aspergillus species, Aspergillus tanneri NIH 1004.</title>
        <authorList>
            <person name="Mounaud S."/>
            <person name="Singh I."/>
            <person name="Joardar V."/>
            <person name="Pakala S."/>
            <person name="Pakala S."/>
            <person name="Venepally P."/>
            <person name="Hoover J."/>
            <person name="Nierman W."/>
            <person name="Chung J."/>
            <person name="Losada L."/>
        </authorList>
    </citation>
    <scope>NUCLEOTIDE SEQUENCE [LARGE SCALE GENOMIC DNA]</scope>
    <source>
        <strain evidence="2 3">NIH1004</strain>
    </source>
</reference>
<gene>
    <name evidence="2" type="ORF">EYZ11_009201</name>
</gene>
<feature type="region of interest" description="Disordered" evidence="1">
    <location>
        <begin position="1"/>
        <end position="24"/>
    </location>
</feature>
<evidence type="ECO:0000313" key="2">
    <source>
        <dbReference type="EMBL" id="THC91336.1"/>
    </source>
</evidence>
<dbReference type="VEuPathDB" id="FungiDB:EYZ11_009201"/>
<comment type="caution">
    <text evidence="2">The sequence shown here is derived from an EMBL/GenBank/DDBJ whole genome shotgun (WGS) entry which is preliminary data.</text>
</comment>
<evidence type="ECO:0000313" key="3">
    <source>
        <dbReference type="Proteomes" id="UP000308092"/>
    </source>
</evidence>